<keyword evidence="1" id="KW-1133">Transmembrane helix</keyword>
<sequence>MQSYLQSILPRLQRYSKQLNDEANFVEIPWAYMDDDEAKVTYLFRRNNELLVTKQGEVATGRWEYLPSMQSLLIDYEGKRRMYNQGFLDKTVLLLRKEGTEQLLPLANVNLLPDLNIGRYLEQRISEKEEGSTYSDSKYSDANKARRSYRELITKTGSKLIIWENNQFPGDYTIPGLKVTAEDHQTPIPDGEYPTTNGDIIVVLSGKIKEVTSDEPVPIDMVIFFSLAFLLLFLYFLWTYIEG</sequence>
<evidence type="ECO:0000313" key="2">
    <source>
        <dbReference type="EMBL" id="KGE88589.1"/>
    </source>
</evidence>
<evidence type="ECO:0000313" key="3">
    <source>
        <dbReference type="Proteomes" id="UP000029736"/>
    </source>
</evidence>
<dbReference type="AlphaFoldDB" id="A0A098S7P1"/>
<dbReference type="Proteomes" id="UP000029736">
    <property type="component" value="Unassembled WGS sequence"/>
</dbReference>
<proteinExistence type="predicted"/>
<name>A0A098S7P1_9BACT</name>
<keyword evidence="1" id="KW-0812">Transmembrane</keyword>
<evidence type="ECO:0000256" key="1">
    <source>
        <dbReference type="SAM" id="Phobius"/>
    </source>
</evidence>
<reference evidence="2 3" key="1">
    <citation type="journal article" date="2014" name="Int. J. Syst. Evol. Microbiol.">
        <title>Phaeodactylibacter xiamenensis gen. nov., sp. nov., a member of the family Saprospiraceae isolated from the marine alga Phaeodactylum tricornutum.</title>
        <authorList>
            <person name="Chen Z.Jr."/>
            <person name="Lei X."/>
            <person name="Lai Q."/>
            <person name="Li Y."/>
            <person name="Zhang B."/>
            <person name="Zhang J."/>
            <person name="Zhang H."/>
            <person name="Yang L."/>
            <person name="Zheng W."/>
            <person name="Tian Y."/>
            <person name="Yu Z."/>
            <person name="Xu H.Jr."/>
            <person name="Zheng T."/>
        </authorList>
    </citation>
    <scope>NUCLEOTIDE SEQUENCE [LARGE SCALE GENOMIC DNA]</scope>
    <source>
        <strain evidence="2 3">KD52</strain>
    </source>
</reference>
<dbReference type="STRING" id="1524460.IX84_07885"/>
<keyword evidence="3" id="KW-1185">Reference proteome</keyword>
<dbReference type="EMBL" id="JPOS01000018">
    <property type="protein sequence ID" value="KGE88589.1"/>
    <property type="molecule type" value="Genomic_DNA"/>
</dbReference>
<gene>
    <name evidence="2" type="ORF">IX84_07885</name>
</gene>
<accession>A0A098S7P1</accession>
<organism evidence="2 3">
    <name type="scientific">Phaeodactylibacter xiamenensis</name>
    <dbReference type="NCBI Taxonomy" id="1524460"/>
    <lineage>
        <taxon>Bacteria</taxon>
        <taxon>Pseudomonadati</taxon>
        <taxon>Bacteroidota</taxon>
        <taxon>Saprospiria</taxon>
        <taxon>Saprospirales</taxon>
        <taxon>Haliscomenobacteraceae</taxon>
        <taxon>Phaeodactylibacter</taxon>
    </lineage>
</organism>
<protein>
    <submittedName>
        <fullName evidence="2">Uncharacterized protein</fullName>
    </submittedName>
</protein>
<dbReference type="OrthoDB" id="1424919at2"/>
<keyword evidence="1" id="KW-0472">Membrane</keyword>
<feature type="transmembrane region" description="Helical" evidence="1">
    <location>
        <begin position="221"/>
        <end position="241"/>
    </location>
</feature>
<dbReference type="RefSeq" id="WP_044218255.1">
    <property type="nucleotide sequence ID" value="NZ_JBKAGJ010000006.1"/>
</dbReference>
<comment type="caution">
    <text evidence="2">The sequence shown here is derived from an EMBL/GenBank/DDBJ whole genome shotgun (WGS) entry which is preliminary data.</text>
</comment>